<name>A0ABT5IN67_9NEIS</name>
<evidence type="ECO:0000256" key="7">
    <source>
        <dbReference type="ARBA" id="ARBA00023136"/>
    </source>
</evidence>
<evidence type="ECO:0000256" key="8">
    <source>
        <dbReference type="RuleBase" id="RU363032"/>
    </source>
</evidence>
<evidence type="ECO:0000313" key="10">
    <source>
        <dbReference type="EMBL" id="MDC7713661.1"/>
    </source>
</evidence>
<keyword evidence="11" id="KW-1185">Reference proteome</keyword>
<keyword evidence="4" id="KW-0997">Cell inner membrane</keyword>
<evidence type="ECO:0000259" key="9">
    <source>
        <dbReference type="PROSITE" id="PS50928"/>
    </source>
</evidence>
<feature type="transmembrane region" description="Helical" evidence="8">
    <location>
        <begin position="134"/>
        <end position="156"/>
    </location>
</feature>
<feature type="transmembrane region" description="Helical" evidence="8">
    <location>
        <begin position="75"/>
        <end position="95"/>
    </location>
</feature>
<feature type="transmembrane region" description="Helical" evidence="8">
    <location>
        <begin position="235"/>
        <end position="260"/>
    </location>
</feature>
<dbReference type="Proteomes" id="UP001222030">
    <property type="component" value="Unassembled WGS sequence"/>
</dbReference>
<comment type="similarity">
    <text evidence="8">Belongs to the binding-protein-dependent transport system permease family.</text>
</comment>
<feature type="transmembrane region" description="Helical" evidence="8">
    <location>
        <begin position="107"/>
        <end position="128"/>
    </location>
</feature>
<keyword evidence="2 8" id="KW-0813">Transport</keyword>
<evidence type="ECO:0000256" key="5">
    <source>
        <dbReference type="ARBA" id="ARBA00022692"/>
    </source>
</evidence>
<evidence type="ECO:0000256" key="6">
    <source>
        <dbReference type="ARBA" id="ARBA00022989"/>
    </source>
</evidence>
<dbReference type="InterPro" id="IPR000515">
    <property type="entry name" value="MetI-like"/>
</dbReference>
<keyword evidence="5 8" id="KW-0812">Transmembrane</keyword>
<dbReference type="EMBL" id="JAQQLE010000003">
    <property type="protein sequence ID" value="MDC7713661.1"/>
    <property type="molecule type" value="Genomic_DNA"/>
</dbReference>
<dbReference type="PROSITE" id="PS50928">
    <property type="entry name" value="ABC_TM1"/>
    <property type="match status" value="1"/>
</dbReference>
<comment type="subcellular location">
    <subcellularLocation>
        <location evidence="1">Cell inner membrane</location>
        <topology evidence="1">Multi-pass membrane protein</topology>
    </subcellularLocation>
    <subcellularLocation>
        <location evidence="8">Cell membrane</location>
        <topology evidence="8">Multi-pass membrane protein</topology>
    </subcellularLocation>
</comment>
<dbReference type="SUPFAM" id="SSF161098">
    <property type="entry name" value="MetI-like"/>
    <property type="match status" value="1"/>
</dbReference>
<sequence length="266" mass="28999">MLLDYDRLGFWRWILVAIGVVVMLFLLLPILFIAALSFGDSQWLVFPPPGWTLQWYEQLLTDPVWLNSLFTSAKVAVIVTVLSVVLGLLAALGLARSKFFGKSALQAFFLTPMVLPVVVLAVALYAFFLKLGLTGTLTGFVIGHLIIALPFSIITIGNSLQSFDPALEDAAMICGAGPLEVKWRVTLPAIRLGMFAAAIFSFLISWDEVVLSIFMASPTLQTLPVLIWSTLRQDLTPVIAAASTLLVAFTIVLMLLASLLKKGTRS</sequence>
<dbReference type="CDD" id="cd06261">
    <property type="entry name" value="TM_PBP2"/>
    <property type="match status" value="1"/>
</dbReference>
<proteinExistence type="inferred from homology"/>
<feature type="transmembrane region" description="Helical" evidence="8">
    <location>
        <begin position="192"/>
        <end position="215"/>
    </location>
</feature>
<feature type="domain" description="ABC transmembrane type-1" evidence="9">
    <location>
        <begin position="69"/>
        <end position="257"/>
    </location>
</feature>
<accession>A0ABT5IN67</accession>
<evidence type="ECO:0000256" key="4">
    <source>
        <dbReference type="ARBA" id="ARBA00022519"/>
    </source>
</evidence>
<dbReference type="PANTHER" id="PTHR43357">
    <property type="entry name" value="INNER MEMBRANE ABC TRANSPORTER PERMEASE PROTEIN YDCV"/>
    <property type="match status" value="1"/>
</dbReference>
<dbReference type="InterPro" id="IPR035906">
    <property type="entry name" value="MetI-like_sf"/>
</dbReference>
<reference evidence="10 11" key="1">
    <citation type="submission" date="2023-01" db="EMBL/GenBank/DDBJ databases">
        <title>Novel species of the genus Vogesella isolated from rivers.</title>
        <authorList>
            <person name="Lu H."/>
        </authorList>
    </citation>
    <scope>NUCLEOTIDE SEQUENCE [LARGE SCALE GENOMIC DNA]</scope>
    <source>
        <strain evidence="10 11">LYT5W</strain>
    </source>
</reference>
<evidence type="ECO:0000256" key="3">
    <source>
        <dbReference type="ARBA" id="ARBA00022475"/>
    </source>
</evidence>
<keyword evidence="3" id="KW-1003">Cell membrane</keyword>
<gene>
    <name evidence="10" type="ORF">PQU96_05840</name>
</gene>
<feature type="transmembrane region" description="Helical" evidence="8">
    <location>
        <begin position="12"/>
        <end position="38"/>
    </location>
</feature>
<evidence type="ECO:0000313" key="11">
    <source>
        <dbReference type="Proteomes" id="UP001222030"/>
    </source>
</evidence>
<keyword evidence="6 8" id="KW-1133">Transmembrane helix</keyword>
<keyword evidence="7 8" id="KW-0472">Membrane</keyword>
<comment type="caution">
    <text evidence="10">The sequence shown here is derived from an EMBL/GenBank/DDBJ whole genome shotgun (WGS) entry which is preliminary data.</text>
</comment>
<dbReference type="Gene3D" id="1.10.3720.10">
    <property type="entry name" value="MetI-like"/>
    <property type="match status" value="1"/>
</dbReference>
<evidence type="ECO:0000256" key="1">
    <source>
        <dbReference type="ARBA" id="ARBA00004429"/>
    </source>
</evidence>
<organism evidence="10 11">
    <name type="scientific">Vogesella margarita</name>
    <dbReference type="NCBI Taxonomy" id="2984199"/>
    <lineage>
        <taxon>Bacteria</taxon>
        <taxon>Pseudomonadati</taxon>
        <taxon>Pseudomonadota</taxon>
        <taxon>Betaproteobacteria</taxon>
        <taxon>Neisseriales</taxon>
        <taxon>Chromobacteriaceae</taxon>
        <taxon>Vogesella</taxon>
    </lineage>
</organism>
<evidence type="ECO:0000256" key="2">
    <source>
        <dbReference type="ARBA" id="ARBA00022448"/>
    </source>
</evidence>
<dbReference type="RefSeq" id="WP_272771304.1">
    <property type="nucleotide sequence ID" value="NZ_JAQQLE010000003.1"/>
</dbReference>
<dbReference type="PANTHER" id="PTHR43357:SF4">
    <property type="entry name" value="INNER MEMBRANE ABC TRANSPORTER PERMEASE PROTEIN YDCV"/>
    <property type="match status" value="1"/>
</dbReference>
<dbReference type="Pfam" id="PF00528">
    <property type="entry name" value="BPD_transp_1"/>
    <property type="match status" value="1"/>
</dbReference>
<protein>
    <submittedName>
        <fullName evidence="10">ABC transporter permease</fullName>
    </submittedName>
</protein>